<name>A0AAR5Q5S8_DENPD</name>
<dbReference type="FunFam" id="4.10.1000.10:FF:000008">
    <property type="entry name" value="zinc finger CCCH domain-containing protein 3"/>
    <property type="match status" value="1"/>
</dbReference>
<dbReference type="InterPro" id="IPR000571">
    <property type="entry name" value="Znf_CCCH"/>
</dbReference>
<keyword evidence="9" id="KW-1185">Reference proteome</keyword>
<proteinExistence type="predicted"/>
<evidence type="ECO:0000256" key="3">
    <source>
        <dbReference type="ARBA" id="ARBA00022771"/>
    </source>
</evidence>
<reference evidence="9" key="1">
    <citation type="journal article" date="2013" name="Genome Biol.">
        <title>Draft genome of the mountain pine beetle, Dendroctonus ponderosae Hopkins, a major forest pest.</title>
        <authorList>
            <person name="Keeling C.I."/>
            <person name="Yuen M.M."/>
            <person name="Liao N.Y."/>
            <person name="Docking T.R."/>
            <person name="Chan S.K."/>
            <person name="Taylor G.A."/>
            <person name="Palmquist D.L."/>
            <person name="Jackman S.D."/>
            <person name="Nguyen A."/>
            <person name="Li M."/>
            <person name="Henderson H."/>
            <person name="Janes J.K."/>
            <person name="Zhao Y."/>
            <person name="Pandoh P."/>
            <person name="Moore R."/>
            <person name="Sperling F.A."/>
            <person name="Huber D.P."/>
            <person name="Birol I."/>
            <person name="Jones S.J."/>
            <person name="Bohlmann J."/>
        </authorList>
    </citation>
    <scope>NUCLEOTIDE SEQUENCE</scope>
</reference>
<evidence type="ECO:0000256" key="1">
    <source>
        <dbReference type="ARBA" id="ARBA00022723"/>
    </source>
</evidence>
<sequence length="571" mass="65084">MENYPFLENGNSSNKGQFPVSPIFPFSQMRMPYSNNLPYGNVQFPNVSQKVLINPRFQSNKVFVNPNFPRPASKKPFGTSIYVNPRPKADMKPQTEYKSRLMSSKSENVSETFRPNAQIHINPNAKAQSIFINPRFTEARAQPETAVCATKEKPSCLPASATKTVYLSKTKLIRAANTQSNKLVKRRHSVKSKYKIVKSEFSPKPLTYTNYVASKTKFKLNNTSRKPLTMTTSEKKLFVKTRSATRRKKDSLALVNISGILFKKSRNSIRRASMSGVQKHQAARKTLVLNTNSKLVKKMKTKHSPYVAGRRHSVVEKYKVIRRDSRIKSTPLKIATKKLRKCNIPCPTYRKFGVCKRKDKGKCSWKHNPDQIALCTRFLQGACIKEKCLLSHNVSSEKMPTCKYYLEGTCSKDLCPYLHVKINSKAEVCRDFLEGFCKKAAQCNKRHQYLCPDYEKHGTCLKQRCAYPHGKMVRSYCLNKNKFVKKCSEAQSTTSNSLVVSKTDLKVETNTQQCNDKRRYYVENRAGVDNCKESSDAKEFENDIVLKNFVGLEGRPKLGSLPSFILLETDT</sequence>
<evidence type="ECO:0000256" key="2">
    <source>
        <dbReference type="ARBA" id="ARBA00022737"/>
    </source>
</evidence>
<keyword evidence="1 6" id="KW-0479">Metal-binding</keyword>
<feature type="domain" description="C3H1-type" evidence="7">
    <location>
        <begin position="396"/>
        <end position="422"/>
    </location>
</feature>
<dbReference type="GeneID" id="109543367"/>
<evidence type="ECO:0000313" key="9">
    <source>
        <dbReference type="Proteomes" id="UP000019118"/>
    </source>
</evidence>
<dbReference type="PROSITE" id="PS50103">
    <property type="entry name" value="ZF_C3H1"/>
    <property type="match status" value="2"/>
</dbReference>
<dbReference type="EnsemblMetazoa" id="XM_019913049.1">
    <property type="protein sequence ID" value="XP_019768608.1"/>
    <property type="gene ID" value="LOC109543367"/>
</dbReference>
<dbReference type="GO" id="GO:0008270">
    <property type="term" value="F:zinc ion binding"/>
    <property type="evidence" value="ECO:0007669"/>
    <property type="project" value="UniProtKB-KW"/>
</dbReference>
<feature type="zinc finger region" description="C3H1-type" evidence="6">
    <location>
        <begin position="423"/>
        <end position="450"/>
    </location>
</feature>
<reference evidence="8" key="2">
    <citation type="submission" date="2024-08" db="UniProtKB">
        <authorList>
            <consortium name="EnsemblMetazoa"/>
        </authorList>
    </citation>
    <scope>IDENTIFICATION</scope>
</reference>
<dbReference type="CTD" id="23144"/>
<dbReference type="Proteomes" id="UP000019118">
    <property type="component" value="Unassembled WGS sequence"/>
</dbReference>
<dbReference type="AlphaFoldDB" id="A0AAR5Q5S8"/>
<feature type="domain" description="C3H1-type" evidence="7">
    <location>
        <begin position="423"/>
        <end position="450"/>
    </location>
</feature>
<dbReference type="SMART" id="SM00356">
    <property type="entry name" value="ZnF_C3H1"/>
    <property type="match status" value="5"/>
</dbReference>
<evidence type="ECO:0000256" key="6">
    <source>
        <dbReference type="PROSITE-ProRule" id="PRU00723"/>
    </source>
</evidence>
<evidence type="ECO:0000313" key="8">
    <source>
        <dbReference type="EnsemblMetazoa" id="XP_019768608.1"/>
    </source>
</evidence>
<dbReference type="PANTHER" id="PTHR46156:SF1">
    <property type="entry name" value="ZINC FINGER CCCH DOMAIN-CONTAINING PROTEIN 3"/>
    <property type="match status" value="1"/>
</dbReference>
<keyword evidence="2" id="KW-0677">Repeat</keyword>
<dbReference type="GO" id="GO:0005634">
    <property type="term" value="C:nucleus"/>
    <property type="evidence" value="ECO:0007669"/>
    <property type="project" value="UniProtKB-ARBA"/>
</dbReference>
<dbReference type="Gene3D" id="4.10.1000.10">
    <property type="entry name" value="Zinc finger, CCCH-type"/>
    <property type="match status" value="2"/>
</dbReference>
<evidence type="ECO:0000259" key="7">
    <source>
        <dbReference type="PROSITE" id="PS50103"/>
    </source>
</evidence>
<evidence type="ECO:0000256" key="4">
    <source>
        <dbReference type="ARBA" id="ARBA00022833"/>
    </source>
</evidence>
<protein>
    <recommendedName>
        <fullName evidence="5">Zinc finger CCCH domain-containing protein 3</fullName>
    </recommendedName>
</protein>
<dbReference type="KEGG" id="dpa:109543367"/>
<evidence type="ECO:0000256" key="5">
    <source>
        <dbReference type="ARBA" id="ARBA00071600"/>
    </source>
</evidence>
<feature type="zinc finger region" description="C3H1-type" evidence="6">
    <location>
        <begin position="396"/>
        <end position="422"/>
    </location>
</feature>
<organism evidence="8 9">
    <name type="scientific">Dendroctonus ponderosae</name>
    <name type="common">Mountain pine beetle</name>
    <dbReference type="NCBI Taxonomy" id="77166"/>
    <lineage>
        <taxon>Eukaryota</taxon>
        <taxon>Metazoa</taxon>
        <taxon>Ecdysozoa</taxon>
        <taxon>Arthropoda</taxon>
        <taxon>Hexapoda</taxon>
        <taxon>Insecta</taxon>
        <taxon>Pterygota</taxon>
        <taxon>Neoptera</taxon>
        <taxon>Endopterygota</taxon>
        <taxon>Coleoptera</taxon>
        <taxon>Polyphaga</taxon>
        <taxon>Cucujiformia</taxon>
        <taxon>Curculionidae</taxon>
        <taxon>Scolytinae</taxon>
        <taxon>Dendroctonus</taxon>
    </lineage>
</organism>
<keyword evidence="4 6" id="KW-0862">Zinc</keyword>
<keyword evidence="3 6" id="KW-0863">Zinc-finger</keyword>
<dbReference type="PANTHER" id="PTHR46156">
    <property type="entry name" value="CCCH ZINGC FINGER"/>
    <property type="match status" value="1"/>
</dbReference>
<accession>A0AAR5Q5S8</accession>